<keyword evidence="1" id="KW-1133">Transmembrane helix</keyword>
<dbReference type="Proteomes" id="UP000605970">
    <property type="component" value="Unassembled WGS sequence"/>
</dbReference>
<proteinExistence type="predicted"/>
<accession>A0A8S9ZJN7</accession>
<reference evidence="2" key="1">
    <citation type="journal article" date="2020" name="Ecol. Evol.">
        <title>Genome structure and content of the rice root-knot nematode (Meloidogyne graminicola).</title>
        <authorList>
            <person name="Phan N.T."/>
            <person name="Danchin E.G.J."/>
            <person name="Klopp C."/>
            <person name="Perfus-Barbeoch L."/>
            <person name="Kozlowski D.K."/>
            <person name="Koutsovoulos G.D."/>
            <person name="Lopez-Roques C."/>
            <person name="Bouchez O."/>
            <person name="Zahm M."/>
            <person name="Besnard G."/>
            <person name="Bellafiore S."/>
        </authorList>
    </citation>
    <scope>NUCLEOTIDE SEQUENCE</scope>
    <source>
        <strain evidence="2">VN-18</strain>
    </source>
</reference>
<feature type="transmembrane region" description="Helical" evidence="1">
    <location>
        <begin position="53"/>
        <end position="77"/>
    </location>
</feature>
<evidence type="ECO:0000313" key="3">
    <source>
        <dbReference type="Proteomes" id="UP000605970"/>
    </source>
</evidence>
<keyword evidence="1" id="KW-0812">Transmembrane</keyword>
<evidence type="ECO:0000313" key="2">
    <source>
        <dbReference type="EMBL" id="KAF7633566.1"/>
    </source>
</evidence>
<dbReference type="PANTHER" id="PTHR46561:SF11">
    <property type="entry name" value="SERPENTINE RECEPTOR CLASS ALPHA_BETA-14"/>
    <property type="match status" value="1"/>
</dbReference>
<dbReference type="PANTHER" id="PTHR46561">
    <property type="entry name" value="SERPENTINE RECEPTOR, CLASS AB (CLASS A-LIKE)-RELATED"/>
    <property type="match status" value="1"/>
</dbReference>
<gene>
    <name evidence="2" type="ORF">Mgra_00007062</name>
</gene>
<feature type="transmembrane region" description="Helical" evidence="1">
    <location>
        <begin position="89"/>
        <end position="108"/>
    </location>
</feature>
<dbReference type="OrthoDB" id="5861456at2759"/>
<feature type="transmembrane region" description="Helical" evidence="1">
    <location>
        <begin position="115"/>
        <end position="137"/>
    </location>
</feature>
<keyword evidence="1" id="KW-0472">Membrane</keyword>
<dbReference type="EMBL" id="JABEBT010000074">
    <property type="protein sequence ID" value="KAF7633566.1"/>
    <property type="molecule type" value="Genomic_DNA"/>
</dbReference>
<protein>
    <submittedName>
        <fullName evidence="2">Uncharacterized protein</fullName>
    </submittedName>
</protein>
<name>A0A8S9ZJN7_9BILA</name>
<keyword evidence="3" id="KW-1185">Reference proteome</keyword>
<feature type="transmembrane region" description="Helical" evidence="1">
    <location>
        <begin position="172"/>
        <end position="196"/>
    </location>
</feature>
<dbReference type="AlphaFoldDB" id="A0A8S9ZJN7"/>
<comment type="caution">
    <text evidence="2">The sequence shown here is derived from an EMBL/GenBank/DDBJ whole genome shotgun (WGS) entry which is preliminary data.</text>
</comment>
<organism evidence="2 3">
    <name type="scientific">Meloidogyne graminicola</name>
    <dbReference type="NCBI Taxonomy" id="189291"/>
    <lineage>
        <taxon>Eukaryota</taxon>
        <taxon>Metazoa</taxon>
        <taxon>Ecdysozoa</taxon>
        <taxon>Nematoda</taxon>
        <taxon>Chromadorea</taxon>
        <taxon>Rhabditida</taxon>
        <taxon>Tylenchina</taxon>
        <taxon>Tylenchomorpha</taxon>
        <taxon>Tylenchoidea</taxon>
        <taxon>Meloidogynidae</taxon>
        <taxon>Meloidogyninae</taxon>
        <taxon>Meloidogyne</taxon>
    </lineage>
</organism>
<sequence>MNNSNCIDAEANITDTFYNIIRILQLFCSIILLILLIKLVLNYKLKTFKIHKNLFVILFTYSDPCDCLIQVWLVYLIRMPAFTHVTGSPLFHVAIMIERIIATIFVKIYENKGKIISIVSTFIVWTILTFVFIFIYITNMMDVNTYSHPMVYITITSTTYSLSQSYQAKQNILVMNIIFPLDFSYTFVFAIFNTLASFFRSKREEYGQLFYIRSIDVIYLVNKLEIINIF</sequence>
<dbReference type="InterPro" id="IPR053286">
    <property type="entry name" value="Nematode_rcpt-like_srab"/>
</dbReference>
<evidence type="ECO:0000256" key="1">
    <source>
        <dbReference type="SAM" id="Phobius"/>
    </source>
</evidence>
<feature type="transmembrane region" description="Helical" evidence="1">
    <location>
        <begin position="20"/>
        <end position="41"/>
    </location>
</feature>